<feature type="transmembrane region" description="Helical" evidence="2">
    <location>
        <begin position="773"/>
        <end position="798"/>
    </location>
</feature>
<gene>
    <name evidence="4" type="ORF">IAB94_03320</name>
</gene>
<reference evidence="4" key="1">
    <citation type="submission" date="2020-10" db="EMBL/GenBank/DDBJ databases">
        <authorList>
            <person name="Gilroy R."/>
        </authorList>
    </citation>
    <scope>NUCLEOTIDE SEQUENCE</scope>
    <source>
        <strain evidence="4">ChiW16-3235</strain>
    </source>
</reference>
<keyword evidence="2" id="KW-0812">Transmembrane</keyword>
<feature type="compositionally biased region" description="Pro residues" evidence="1">
    <location>
        <begin position="375"/>
        <end position="394"/>
    </location>
</feature>
<feature type="transmembrane region" description="Helical" evidence="2">
    <location>
        <begin position="810"/>
        <end position="830"/>
    </location>
</feature>
<dbReference type="InterPro" id="IPR036390">
    <property type="entry name" value="WH_DNA-bd_sf"/>
</dbReference>
<evidence type="ECO:0000313" key="4">
    <source>
        <dbReference type="EMBL" id="HIR67064.1"/>
    </source>
</evidence>
<feature type="compositionally biased region" description="Polar residues" evidence="1">
    <location>
        <begin position="639"/>
        <end position="654"/>
    </location>
</feature>
<sequence length="834" mass="93393">MNDEHDFEEERDEEREEAYGDEQEERHDKETAEQSAHGTISADLIRGHINTIILRTLDERDKYGYEIINEIEEKSHGQYTLKQPTLYSALKRLESQGYIKAYWKTDEVTSGGRRKYFTLTELGREFSEKNQSEWEYSRTVIDSLISDRSFDFSRPAPTSVDFNILKKSVTRVYTGAGRDAATDYEDQIDENVCDDDYAKNDYTSEYSAIANSQLSEEYSGHAVRDVFVERPERMEVTDGQDASEDHNDVPLPEQDIQQQETAATENTTEEINPQPEESASQQSDADQDKQPATYVFGQPLRNDNDDAPPLIINQEGSHPIYYFGQQLNDDANPKAQPDAAQQNQPVTPAQPSETQQPSDSYTEQDSQDIRQQEQPIPPVQPIAPEPAAPYPAKPMAPVQPIMPEPVTNYQEPPAQPIAPEPVAPYPARPMTPVQPIMPEPANNYQEQTVPPIIQEHTPSYPAQPMAPVQPNTAEQPAAYPTPPFTPEAPFYPQPIAPAPQQAPAQERYINPDDMPYSPFGGSQDFRMPYLRTDNTTTEQQPNRELFATQPIPEQPADTRTDEEKRITHENFVKLMNEPMTDKNIAPNADEIDTQKLIYTNRPETERDYKKLVGNMFDNTIKRGGSMRKQQGDVAEEQPEQPQNIPAEQFISTPVTPEAPKQPRISTSLATETVIEKAKLDGLKVNIAANGGTHTKSARGTTFNKGKALFISSGIVAVMMLIEFGLCMLLMDRLRVGAMYPVTILLIAVAQLAVFGVLYATGYGKGSVRPATHGYILVCAVLTIIAIIIVCLVSFLLDVNMQSLRDIAVKLVIPAGTSLFITVFGVCYYFMSRTK</sequence>
<dbReference type="PANTHER" id="PTHR33169">
    <property type="entry name" value="PADR-FAMILY TRANSCRIPTIONAL REGULATOR"/>
    <property type="match status" value="1"/>
</dbReference>
<feature type="domain" description="Transcription regulator PadR N-terminal" evidence="3">
    <location>
        <begin position="53"/>
        <end position="126"/>
    </location>
</feature>
<reference evidence="4" key="2">
    <citation type="journal article" date="2021" name="PeerJ">
        <title>Extensive microbial diversity within the chicken gut microbiome revealed by metagenomics and culture.</title>
        <authorList>
            <person name="Gilroy R."/>
            <person name="Ravi A."/>
            <person name="Getino M."/>
            <person name="Pursley I."/>
            <person name="Horton D.L."/>
            <person name="Alikhan N.F."/>
            <person name="Baker D."/>
            <person name="Gharbi K."/>
            <person name="Hall N."/>
            <person name="Watson M."/>
            <person name="Adriaenssens E.M."/>
            <person name="Foster-Nyarko E."/>
            <person name="Jarju S."/>
            <person name="Secka A."/>
            <person name="Antonio M."/>
            <person name="Oren A."/>
            <person name="Chaudhuri R.R."/>
            <person name="La Ragione R."/>
            <person name="Hildebrand F."/>
            <person name="Pallen M.J."/>
        </authorList>
    </citation>
    <scope>NUCLEOTIDE SEQUENCE</scope>
    <source>
        <strain evidence="4">ChiW16-3235</strain>
    </source>
</reference>
<dbReference type="InterPro" id="IPR052509">
    <property type="entry name" value="Metal_resp_DNA-bind_regulator"/>
</dbReference>
<feature type="transmembrane region" description="Helical" evidence="2">
    <location>
        <begin position="707"/>
        <end position="729"/>
    </location>
</feature>
<dbReference type="SUPFAM" id="SSF46785">
    <property type="entry name" value="Winged helix' DNA-binding domain"/>
    <property type="match status" value="1"/>
</dbReference>
<feature type="compositionally biased region" description="Acidic residues" evidence="1">
    <location>
        <begin position="1"/>
        <end position="23"/>
    </location>
</feature>
<evidence type="ECO:0000256" key="1">
    <source>
        <dbReference type="SAM" id="MobiDB-lite"/>
    </source>
</evidence>
<feature type="compositionally biased region" description="Pro residues" evidence="1">
    <location>
        <begin position="413"/>
        <end position="429"/>
    </location>
</feature>
<dbReference type="InterPro" id="IPR005149">
    <property type="entry name" value="Tscrpt_reg_PadR_N"/>
</dbReference>
<feature type="compositionally biased region" description="Pro residues" evidence="1">
    <location>
        <begin position="479"/>
        <end position="497"/>
    </location>
</feature>
<dbReference type="Pfam" id="PF03551">
    <property type="entry name" value="PadR"/>
    <property type="match status" value="1"/>
</dbReference>
<organism evidence="4 5">
    <name type="scientific">Candidatus Coproplasma avicola</name>
    <dbReference type="NCBI Taxonomy" id="2840744"/>
    <lineage>
        <taxon>Bacteria</taxon>
        <taxon>Bacillati</taxon>
        <taxon>Bacillota</taxon>
        <taxon>Clostridia</taxon>
        <taxon>Eubacteriales</taxon>
        <taxon>Candidatus Coproplasma</taxon>
    </lineage>
</organism>
<feature type="region of interest" description="Disordered" evidence="1">
    <location>
        <begin position="324"/>
        <end position="443"/>
    </location>
</feature>
<feature type="region of interest" description="Disordered" evidence="1">
    <location>
        <begin position="257"/>
        <end position="289"/>
    </location>
</feature>
<feature type="region of interest" description="Disordered" evidence="1">
    <location>
        <begin position="1"/>
        <end position="39"/>
    </location>
</feature>
<accession>A0A9D1E6N5</accession>
<dbReference type="Proteomes" id="UP000823913">
    <property type="component" value="Unassembled WGS sequence"/>
</dbReference>
<dbReference type="Gene3D" id="1.10.10.10">
    <property type="entry name" value="Winged helix-like DNA-binding domain superfamily/Winged helix DNA-binding domain"/>
    <property type="match status" value="1"/>
</dbReference>
<evidence type="ECO:0000313" key="5">
    <source>
        <dbReference type="Proteomes" id="UP000823913"/>
    </source>
</evidence>
<evidence type="ECO:0000259" key="3">
    <source>
        <dbReference type="Pfam" id="PF03551"/>
    </source>
</evidence>
<keyword evidence="2" id="KW-0472">Membrane</keyword>
<name>A0A9D1E6N5_9FIRM</name>
<dbReference type="AlphaFoldDB" id="A0A9D1E6N5"/>
<dbReference type="EMBL" id="DVHK01000076">
    <property type="protein sequence ID" value="HIR67064.1"/>
    <property type="molecule type" value="Genomic_DNA"/>
</dbReference>
<dbReference type="InterPro" id="IPR036388">
    <property type="entry name" value="WH-like_DNA-bd_sf"/>
</dbReference>
<proteinExistence type="predicted"/>
<feature type="compositionally biased region" description="Low complexity" evidence="1">
    <location>
        <begin position="257"/>
        <end position="284"/>
    </location>
</feature>
<comment type="caution">
    <text evidence="4">The sequence shown here is derived from an EMBL/GenBank/DDBJ whole genome shotgun (WGS) entry which is preliminary data.</text>
</comment>
<feature type="transmembrane region" description="Helical" evidence="2">
    <location>
        <begin position="741"/>
        <end position="761"/>
    </location>
</feature>
<feature type="region of interest" description="Disordered" evidence="1">
    <location>
        <begin position="620"/>
        <end position="664"/>
    </location>
</feature>
<keyword evidence="2" id="KW-1133">Transmembrane helix</keyword>
<dbReference type="PANTHER" id="PTHR33169:SF14">
    <property type="entry name" value="TRANSCRIPTIONAL REGULATOR RV3488"/>
    <property type="match status" value="1"/>
</dbReference>
<protein>
    <submittedName>
        <fullName evidence="4">Helix-turn-helix transcriptional regulator</fullName>
    </submittedName>
</protein>
<feature type="region of interest" description="Disordered" evidence="1">
    <location>
        <begin position="455"/>
        <end position="504"/>
    </location>
</feature>
<feature type="compositionally biased region" description="Polar residues" evidence="1">
    <location>
        <begin position="339"/>
        <end position="364"/>
    </location>
</feature>
<evidence type="ECO:0000256" key="2">
    <source>
        <dbReference type="SAM" id="Phobius"/>
    </source>
</evidence>